<organism evidence="1 2">
    <name type="scientific">Postechiella marina</name>
    <dbReference type="NCBI Taxonomy" id="943941"/>
    <lineage>
        <taxon>Bacteria</taxon>
        <taxon>Pseudomonadati</taxon>
        <taxon>Bacteroidota</taxon>
        <taxon>Flavobacteriia</taxon>
        <taxon>Flavobacteriales</taxon>
        <taxon>Flavobacteriaceae</taxon>
        <taxon>Postechiella</taxon>
    </lineage>
</organism>
<keyword evidence="2" id="KW-1185">Reference proteome</keyword>
<proteinExistence type="predicted"/>
<protein>
    <submittedName>
        <fullName evidence="1">Uncharacterized protein</fullName>
    </submittedName>
</protein>
<evidence type="ECO:0000313" key="1">
    <source>
        <dbReference type="EMBL" id="GAA4231595.1"/>
    </source>
</evidence>
<dbReference type="Gene3D" id="2.60.120.260">
    <property type="entry name" value="Galactose-binding domain-like"/>
    <property type="match status" value="1"/>
</dbReference>
<reference evidence="2" key="1">
    <citation type="journal article" date="2019" name="Int. J. Syst. Evol. Microbiol.">
        <title>The Global Catalogue of Microorganisms (GCM) 10K type strain sequencing project: providing services to taxonomists for standard genome sequencing and annotation.</title>
        <authorList>
            <consortium name="The Broad Institute Genomics Platform"/>
            <consortium name="The Broad Institute Genome Sequencing Center for Infectious Disease"/>
            <person name="Wu L."/>
            <person name="Ma J."/>
        </authorList>
    </citation>
    <scope>NUCLEOTIDE SEQUENCE [LARGE SCALE GENOMIC DNA]</scope>
    <source>
        <strain evidence="2">JCM 17630</strain>
    </source>
</reference>
<name>A0ABP8C0U4_9FLAO</name>
<accession>A0ABP8C0U4</accession>
<dbReference type="PROSITE" id="PS51257">
    <property type="entry name" value="PROKAR_LIPOPROTEIN"/>
    <property type="match status" value="1"/>
</dbReference>
<dbReference type="EMBL" id="BAABCA010000001">
    <property type="protein sequence ID" value="GAA4231595.1"/>
    <property type="molecule type" value="Genomic_DNA"/>
</dbReference>
<sequence length="592" mass="65859">MNNKIKTFAVMLLGVFAFTTSCSEDEFSLYGDSLDNNSDFSSFKWYTSGTKTTARESEKQINLNTYVAFYDVSRNPLTHIWNIPNSANLLNTEFTESDSIYDKFIISGKSSQEDLVNVHFPEPGVHEVILSNTFKDSVTDAVKSGNEWVVNKVFTIDVFADPNPTGKVYRQNFITDPDNPTGPTILDEDNPFSEFLTISESDNPQEGDVDSWQEISIEAGETLRFEDLSITNEIGRVDGVKWYLDGGKPETSGKEIADITYNKLGDYTAWFESKRSAEAGPVRSVSKLIPLKIKVTKSSKPFKFNGGLKIDENGVISFSVTGEAVKALNQESKFKVHVVNTEAGFDGDIAVSSVSISTDDATVLELKLAEPVYNSDVVTVSYIGGAIDEDRITSVDERYLEDFADENLKMFFGGIMDLGQYTGYERVWGGSGNQFKKANSEGFWGQHNANKETGIVYYWRDTAQKYEGNSAMKFETSSSGIPALARLQGNKNFSAVEEGSYIPSVWVFLDPANTMKTIQYNYTTNVDATFNFDISTVARGKWVQVTLPIIELPNIDNGGGRLDINITNVGQDDAIVQLMWLDNFDLLKVIKR</sequence>
<dbReference type="Proteomes" id="UP001501496">
    <property type="component" value="Unassembled WGS sequence"/>
</dbReference>
<gene>
    <name evidence="1" type="ORF">GCM10022291_04410</name>
</gene>
<comment type="caution">
    <text evidence="1">The sequence shown here is derived from an EMBL/GenBank/DDBJ whole genome shotgun (WGS) entry which is preliminary data.</text>
</comment>
<dbReference type="RefSeq" id="WP_344786433.1">
    <property type="nucleotide sequence ID" value="NZ_BAABCA010000001.1"/>
</dbReference>
<evidence type="ECO:0000313" key="2">
    <source>
        <dbReference type="Proteomes" id="UP001501496"/>
    </source>
</evidence>